<evidence type="ECO:0000256" key="1">
    <source>
        <dbReference type="SAM" id="MobiDB-lite"/>
    </source>
</evidence>
<dbReference type="Gene3D" id="1.10.30.10">
    <property type="entry name" value="High mobility group box domain"/>
    <property type="match status" value="1"/>
</dbReference>
<dbReference type="GO" id="GO:0005634">
    <property type="term" value="C:nucleus"/>
    <property type="evidence" value="ECO:0007669"/>
    <property type="project" value="UniProtKB-ARBA"/>
</dbReference>
<dbReference type="InterPro" id="IPR036910">
    <property type="entry name" value="HMG_box_dom_sf"/>
</dbReference>
<evidence type="ECO:0000313" key="2">
    <source>
        <dbReference type="EnsemblMetazoa" id="GBRI023425-PA"/>
    </source>
</evidence>
<proteinExistence type="predicted"/>
<name>A0A1A9WL04_9MUSC</name>
<reference evidence="3" key="1">
    <citation type="submission" date="2014-03" db="EMBL/GenBank/DDBJ databases">
        <authorList>
            <person name="Aksoy S."/>
            <person name="Warren W."/>
            <person name="Wilson R.K."/>
        </authorList>
    </citation>
    <scope>NUCLEOTIDE SEQUENCE [LARGE SCALE GENOMIC DNA]</scope>
    <source>
        <strain evidence="3">IAEA</strain>
    </source>
</reference>
<sequence>MGKISKCSNINSILDELTPNNSKNQEAPSKTNKQEDRKIHSRNPFFHYLNAYRKTVHNPSRSIWSITAEAAKHWGEMTVNEKSVYIKKARRAGCMYYLHDPLVRRVLGHLRRALADDSKLDVSEMIATAQLMQRWKKETLMEVLESDKKSKNIEPH</sequence>
<evidence type="ECO:0000313" key="3">
    <source>
        <dbReference type="Proteomes" id="UP000091820"/>
    </source>
</evidence>
<feature type="region of interest" description="Disordered" evidence="1">
    <location>
        <begin position="15"/>
        <end position="39"/>
    </location>
</feature>
<feature type="compositionally biased region" description="Polar residues" evidence="1">
    <location>
        <begin position="15"/>
        <end position="31"/>
    </location>
</feature>
<dbReference type="SUPFAM" id="SSF47095">
    <property type="entry name" value="HMG-box"/>
    <property type="match status" value="1"/>
</dbReference>
<reference evidence="2" key="2">
    <citation type="submission" date="2020-05" db="UniProtKB">
        <authorList>
            <consortium name="EnsemblMetazoa"/>
        </authorList>
    </citation>
    <scope>IDENTIFICATION</scope>
    <source>
        <strain evidence="2">IAEA</strain>
    </source>
</reference>
<protein>
    <submittedName>
        <fullName evidence="2">Uncharacterized protein</fullName>
    </submittedName>
</protein>
<dbReference type="CDD" id="cd00084">
    <property type="entry name" value="HMG-box_SF"/>
    <property type="match status" value="1"/>
</dbReference>
<keyword evidence="3" id="KW-1185">Reference proteome</keyword>
<dbReference type="VEuPathDB" id="VectorBase:GBRI023425"/>
<organism evidence="2 3">
    <name type="scientific">Glossina brevipalpis</name>
    <dbReference type="NCBI Taxonomy" id="37001"/>
    <lineage>
        <taxon>Eukaryota</taxon>
        <taxon>Metazoa</taxon>
        <taxon>Ecdysozoa</taxon>
        <taxon>Arthropoda</taxon>
        <taxon>Hexapoda</taxon>
        <taxon>Insecta</taxon>
        <taxon>Pterygota</taxon>
        <taxon>Neoptera</taxon>
        <taxon>Endopterygota</taxon>
        <taxon>Diptera</taxon>
        <taxon>Brachycera</taxon>
        <taxon>Muscomorpha</taxon>
        <taxon>Hippoboscoidea</taxon>
        <taxon>Glossinidae</taxon>
        <taxon>Glossina</taxon>
    </lineage>
</organism>
<dbReference type="Proteomes" id="UP000091820">
    <property type="component" value="Unassembled WGS sequence"/>
</dbReference>
<dbReference type="AlphaFoldDB" id="A0A1A9WL04"/>
<dbReference type="VEuPathDB" id="VectorBase:GBRI023433"/>
<dbReference type="EnsemblMetazoa" id="GBRI023433-RA">
    <property type="protein sequence ID" value="GBRI023433-PA"/>
    <property type="gene ID" value="GBRI023433"/>
</dbReference>
<accession>A0A1A9WL04</accession>
<dbReference type="EnsemblMetazoa" id="GBRI023425-RA">
    <property type="protein sequence ID" value="GBRI023425-PA"/>
    <property type="gene ID" value="GBRI023425"/>
</dbReference>